<evidence type="ECO:0000256" key="3">
    <source>
        <dbReference type="ARBA" id="ARBA00022574"/>
    </source>
</evidence>
<dbReference type="GO" id="GO:0005737">
    <property type="term" value="C:cytoplasm"/>
    <property type="evidence" value="ECO:0007669"/>
    <property type="project" value="UniProtKB-SubCell"/>
</dbReference>
<dbReference type="PANTHER" id="PTHR14344">
    <property type="entry name" value="WD REPEAT PROTEIN"/>
    <property type="match status" value="1"/>
</dbReference>
<feature type="repeat" description="WD" evidence="7">
    <location>
        <begin position="774"/>
        <end position="795"/>
    </location>
</feature>
<dbReference type="InterPro" id="IPR036322">
    <property type="entry name" value="WD40_repeat_dom_sf"/>
</dbReference>
<accession>A0A2K3QBM8</accession>
<organism evidence="8 9">
    <name type="scientific">Tolypocladium capitatum</name>
    <dbReference type="NCBI Taxonomy" id="45235"/>
    <lineage>
        <taxon>Eukaryota</taxon>
        <taxon>Fungi</taxon>
        <taxon>Dikarya</taxon>
        <taxon>Ascomycota</taxon>
        <taxon>Pezizomycotina</taxon>
        <taxon>Sordariomycetes</taxon>
        <taxon>Hypocreomycetidae</taxon>
        <taxon>Hypocreales</taxon>
        <taxon>Ophiocordycipitaceae</taxon>
        <taxon>Tolypocladium</taxon>
    </lineage>
</organism>
<dbReference type="PROSITE" id="PS50294">
    <property type="entry name" value="WD_REPEATS_REGION"/>
    <property type="match status" value="1"/>
</dbReference>
<comment type="subcellular location">
    <subcellularLocation>
        <location evidence="1">Cytoplasm</location>
    </subcellularLocation>
</comment>
<dbReference type="AlphaFoldDB" id="A0A2K3QBM8"/>
<evidence type="ECO:0000256" key="5">
    <source>
        <dbReference type="ARBA" id="ARBA00022737"/>
    </source>
</evidence>
<evidence type="ECO:0000256" key="2">
    <source>
        <dbReference type="ARBA" id="ARBA00022490"/>
    </source>
</evidence>
<dbReference type="SMART" id="SM00320">
    <property type="entry name" value="WD40"/>
    <property type="match status" value="7"/>
</dbReference>
<evidence type="ECO:0000313" key="9">
    <source>
        <dbReference type="Proteomes" id="UP000236621"/>
    </source>
</evidence>
<dbReference type="PROSITE" id="PS00678">
    <property type="entry name" value="WD_REPEATS_1"/>
    <property type="match status" value="1"/>
</dbReference>
<dbReference type="InterPro" id="IPR015943">
    <property type="entry name" value="WD40/YVTN_repeat-like_dom_sf"/>
</dbReference>
<keyword evidence="9" id="KW-1185">Reference proteome</keyword>
<evidence type="ECO:0000256" key="4">
    <source>
        <dbReference type="ARBA" id="ARBA00022694"/>
    </source>
</evidence>
<dbReference type="EMBL" id="NRSZ01000831">
    <property type="protein sequence ID" value="PNY24914.1"/>
    <property type="molecule type" value="Genomic_DNA"/>
</dbReference>
<dbReference type="PANTHER" id="PTHR14344:SF3">
    <property type="entry name" value="WD REPEAT-CONTAINING PROTEIN 6"/>
    <property type="match status" value="1"/>
</dbReference>
<reference evidence="8 9" key="1">
    <citation type="submission" date="2017-08" db="EMBL/GenBank/DDBJ databases">
        <title>Harnessing the power of phylogenomics to disentangle the directionality and signatures of interkingdom host jumping in the parasitic fungal genus Tolypocladium.</title>
        <authorList>
            <person name="Quandt C.A."/>
            <person name="Patterson W."/>
            <person name="Spatafora J.W."/>
        </authorList>
    </citation>
    <scope>NUCLEOTIDE SEQUENCE [LARGE SCALE GENOMIC DNA]</scope>
    <source>
        <strain evidence="8 9">CBS 113982</strain>
    </source>
</reference>
<evidence type="ECO:0000256" key="1">
    <source>
        <dbReference type="ARBA" id="ARBA00004496"/>
    </source>
</evidence>
<dbReference type="PROSITE" id="PS50082">
    <property type="entry name" value="WD_REPEATS_2"/>
    <property type="match status" value="2"/>
</dbReference>
<dbReference type="InterPro" id="IPR019775">
    <property type="entry name" value="WD40_repeat_CS"/>
</dbReference>
<protein>
    <submittedName>
        <fullName evidence="8">Regulator of Ty1 transposition protein 10</fullName>
    </submittedName>
</protein>
<dbReference type="Proteomes" id="UP000236621">
    <property type="component" value="Unassembled WGS sequence"/>
</dbReference>
<evidence type="ECO:0000256" key="6">
    <source>
        <dbReference type="ARBA" id="ARBA00038255"/>
    </source>
</evidence>
<sequence>MPHPASKLKLTRELFQVPITALDFYTARSGNVYVLAGEDARLRVYLASETGRLAVCEVDVFVDQPIHGIRVQQDGACARVFAWGASSVAIFDAEGIEGEEPTVRLLADGTAPDWIYDAAVSPWDPSRAVLATAHNEVVPMTYGSAPGGIEFGAATSPSRPMLYAAHLRWISPSSALVAGGTVFGDVVVWRYQYAALPGDAASHTVLSVLSGHEGSIYGVDMTPEITLADGSTARLLASCSDDRTIRIWDVTERETSPGSPAQLNDAVVETGFKSTPSYDDMPPGQRPAARHPVAVAMGHASRIWGVKFGVVEHVTALQDDLLSVYSFGEDSTAQRWHLQLRAAETGASPAGRLTHGQTFSLHNGKHLWAGAVLCRNGRLMIATGGGDSRISLIEEPVAVRQSPQTAPESGLAEPHGVVITVDVHDILEPLPAHRTSSGSGEIINRYDFLGEDQILAVTSLGRLFLGSLGGVLTWEEAKAVEAADDLKFTYVIRKVGPSAAVLGTTAGRIFFFQVPNRLSHVTNVSGRIAEISCLSTVGQDSKTVHVLVQLHGNSDSQCLVLDSFTGAVLSHDRVTGLDSRFVAVSAARMDDLLLMGSRRGWLSLLTKQDGVWRPILDLATRSRDAITAIVPLPSKLSPTACSPHFLATGRDGKYRIYKIERAEHSVCLNLLHETAPPFGPMIEGAWFTSDAAPQLVLYGFRSKDFVIWNETLREEVATIDCGGAHRTFRLSFSASDPGRCRFAFTRTSKLSIYSQAQPAYTPLKPGTHGREIRALSSNGRYIASGAEDTSIRIWEYCQEQGQGRGHMRYLASIKAHVTGIQRLQWFEDEYLFSSAGNEECFVWRIRRLDAAYRGLAVVCEGVLADKSPLGDLRIMDFDICRPNSGHGMLVTLAFSNSAFKTYRYSPSGGFEPHAQGSYTGACLTQARHLGIRGDDLWVVTASTDGHMALWKTEQEQSGMRRYALAQTARMHQSSIKSLDLMRLSRTYRVMTGGDDNSLGFAVISEDDDGIGYTFSTRSIVRRAHAAAINGVVLAGRDDEDGIIGVSVSNDQRVKVWKMASGDEQRVELVGSALSGVADPGDVALICQGSTRRVVLGGLGAEVWSWDTEK</sequence>
<proteinExistence type="inferred from homology"/>
<dbReference type="InterPro" id="IPR001680">
    <property type="entry name" value="WD40_rpt"/>
</dbReference>
<dbReference type="GO" id="GO:0030488">
    <property type="term" value="P:tRNA methylation"/>
    <property type="evidence" value="ECO:0007669"/>
    <property type="project" value="TreeGrafter"/>
</dbReference>
<keyword evidence="4" id="KW-0819">tRNA processing</keyword>
<dbReference type="InterPro" id="IPR051973">
    <property type="entry name" value="tRNA_Anticodon_Mtase-Reg"/>
</dbReference>
<keyword evidence="3 7" id="KW-0853">WD repeat</keyword>
<dbReference type="SUPFAM" id="SSF50978">
    <property type="entry name" value="WD40 repeat-like"/>
    <property type="match status" value="2"/>
</dbReference>
<comment type="similarity">
    <text evidence="6">Belongs to the WD repeat WDR6 family.</text>
</comment>
<dbReference type="Pfam" id="PF00400">
    <property type="entry name" value="WD40"/>
    <property type="match status" value="2"/>
</dbReference>
<evidence type="ECO:0000313" key="8">
    <source>
        <dbReference type="EMBL" id="PNY24914.1"/>
    </source>
</evidence>
<keyword evidence="5" id="KW-0677">Repeat</keyword>
<name>A0A2K3QBM8_9HYPO</name>
<dbReference type="Gene3D" id="2.130.10.10">
    <property type="entry name" value="YVTN repeat-like/Quinoprotein amine dehydrogenase"/>
    <property type="match status" value="3"/>
</dbReference>
<dbReference type="InterPro" id="IPR011047">
    <property type="entry name" value="Quinoprotein_ADH-like_sf"/>
</dbReference>
<feature type="repeat" description="WD" evidence="7">
    <location>
        <begin position="209"/>
        <end position="258"/>
    </location>
</feature>
<dbReference type="STRING" id="45235.A0A2K3QBM8"/>
<evidence type="ECO:0000256" key="7">
    <source>
        <dbReference type="PROSITE-ProRule" id="PRU00221"/>
    </source>
</evidence>
<keyword evidence="2" id="KW-0963">Cytoplasm</keyword>
<dbReference type="OrthoDB" id="5594999at2759"/>
<dbReference type="SUPFAM" id="SSF50998">
    <property type="entry name" value="Quinoprotein alcohol dehydrogenase-like"/>
    <property type="match status" value="1"/>
</dbReference>
<comment type="caution">
    <text evidence="8">The sequence shown here is derived from an EMBL/GenBank/DDBJ whole genome shotgun (WGS) entry which is preliminary data.</text>
</comment>
<gene>
    <name evidence="8" type="ORF">TCAP_05144</name>
</gene>